<evidence type="ECO:0000313" key="5">
    <source>
        <dbReference type="EMBL" id="KAJ8412559.1"/>
    </source>
</evidence>
<evidence type="ECO:0000313" key="6">
    <source>
        <dbReference type="Proteomes" id="UP001221898"/>
    </source>
</evidence>
<accession>A0AAD7WY65</accession>
<dbReference type="SMART" id="SM00407">
    <property type="entry name" value="IGc1"/>
    <property type="match status" value="1"/>
</dbReference>
<dbReference type="PANTHER" id="PTHR19971">
    <property type="entry name" value="SIGNAL-REGULATORY PROTEIN BETA"/>
    <property type="match status" value="1"/>
</dbReference>
<evidence type="ECO:0000259" key="4">
    <source>
        <dbReference type="PROSITE" id="PS50835"/>
    </source>
</evidence>
<dbReference type="InterPro" id="IPR051755">
    <property type="entry name" value="Ig-like_CS_Receptor"/>
</dbReference>
<dbReference type="CDD" id="cd00098">
    <property type="entry name" value="IgC1"/>
    <property type="match status" value="1"/>
</dbReference>
<protein>
    <recommendedName>
        <fullName evidence="4">Ig-like domain-containing protein</fullName>
    </recommendedName>
</protein>
<reference evidence="5" key="1">
    <citation type="journal article" date="2023" name="Science">
        <title>Genome structures resolve the early diversification of teleost fishes.</title>
        <authorList>
            <person name="Parey E."/>
            <person name="Louis A."/>
            <person name="Montfort J."/>
            <person name="Bouchez O."/>
            <person name="Roques C."/>
            <person name="Iampietro C."/>
            <person name="Lluch J."/>
            <person name="Castinel A."/>
            <person name="Donnadieu C."/>
            <person name="Desvignes T."/>
            <person name="Floi Bucao C."/>
            <person name="Jouanno E."/>
            <person name="Wen M."/>
            <person name="Mejri S."/>
            <person name="Dirks R."/>
            <person name="Jansen H."/>
            <person name="Henkel C."/>
            <person name="Chen W.J."/>
            <person name="Zahm M."/>
            <person name="Cabau C."/>
            <person name="Klopp C."/>
            <person name="Thompson A.W."/>
            <person name="Robinson-Rechavi M."/>
            <person name="Braasch I."/>
            <person name="Lecointre G."/>
            <person name="Bobe J."/>
            <person name="Postlethwait J.H."/>
            <person name="Berthelot C."/>
            <person name="Roest Crollius H."/>
            <person name="Guiguen Y."/>
        </authorList>
    </citation>
    <scope>NUCLEOTIDE SEQUENCE</scope>
    <source>
        <strain evidence="5">NC1722</strain>
    </source>
</reference>
<evidence type="ECO:0000256" key="3">
    <source>
        <dbReference type="SAM" id="Phobius"/>
    </source>
</evidence>
<dbReference type="InterPro" id="IPR036179">
    <property type="entry name" value="Ig-like_dom_sf"/>
</dbReference>
<keyword evidence="3" id="KW-0812">Transmembrane</keyword>
<dbReference type="Proteomes" id="UP001221898">
    <property type="component" value="Unassembled WGS sequence"/>
</dbReference>
<organism evidence="5 6">
    <name type="scientific">Aldrovandia affinis</name>
    <dbReference type="NCBI Taxonomy" id="143900"/>
    <lineage>
        <taxon>Eukaryota</taxon>
        <taxon>Metazoa</taxon>
        <taxon>Chordata</taxon>
        <taxon>Craniata</taxon>
        <taxon>Vertebrata</taxon>
        <taxon>Euteleostomi</taxon>
        <taxon>Actinopterygii</taxon>
        <taxon>Neopterygii</taxon>
        <taxon>Teleostei</taxon>
        <taxon>Notacanthiformes</taxon>
        <taxon>Halosauridae</taxon>
        <taxon>Aldrovandia</taxon>
    </lineage>
</organism>
<dbReference type="SUPFAM" id="SSF48726">
    <property type="entry name" value="Immunoglobulin"/>
    <property type="match status" value="2"/>
</dbReference>
<proteinExistence type="predicted"/>
<dbReference type="SMART" id="SM00409">
    <property type="entry name" value="IG"/>
    <property type="match status" value="2"/>
</dbReference>
<dbReference type="InterPro" id="IPR013783">
    <property type="entry name" value="Ig-like_fold"/>
</dbReference>
<keyword evidence="6" id="KW-1185">Reference proteome</keyword>
<keyword evidence="1" id="KW-1015">Disulfide bond</keyword>
<dbReference type="Gene3D" id="2.60.40.10">
    <property type="entry name" value="Immunoglobulins"/>
    <property type="match status" value="2"/>
</dbReference>
<evidence type="ECO:0000256" key="1">
    <source>
        <dbReference type="ARBA" id="ARBA00023157"/>
    </source>
</evidence>
<evidence type="ECO:0000256" key="2">
    <source>
        <dbReference type="ARBA" id="ARBA00023180"/>
    </source>
</evidence>
<sequence>MFISRQNRQPHSLFLSEPKYQTLVARQHDTDSGLCPGTKMREKIAILLFYLGCCPFPLTQTKANDESNTDLKGDQPAHVRAAIGGSVTLSCTFIYVGCTNETRLGKFYTRKHWEKMNDAENVECRPQVSKQGRLYCNFSSTISNIHPANETVYYCEVWIPRSKGSVTVKGGGTEVLLYSEGSSIRIQPPSQLVSGREAVLNCEVSGFYPRNVSVLWFHSGAPVARGSVQDDFTRGHDGTFSLCSRYRFRAATADHAAECRCQVSHPTWPRERSASIMLAVGYGPSAVNVTSHSGVVTNDSLHLPMGSPLNLTCSADGNPKNQYGEKNTSIFLLVSQSNAQADDLGLMAFCCLCVILSILIAGAIIYLLTKRKNRSQAQTPTGPISQRTFSHQGQPQFPDEVYSVLKVSSKRTEPQMAAICTADESQLIYAEIIFPLASRNQDMTKVPAKSCRLSHIQHSTT</sequence>
<dbReference type="InterPro" id="IPR003599">
    <property type="entry name" value="Ig_sub"/>
</dbReference>
<dbReference type="EMBL" id="JAINUG010000019">
    <property type="protein sequence ID" value="KAJ8412559.1"/>
    <property type="molecule type" value="Genomic_DNA"/>
</dbReference>
<dbReference type="AlphaFoldDB" id="A0AAD7WY65"/>
<dbReference type="Pfam" id="PF07654">
    <property type="entry name" value="C1-set"/>
    <property type="match status" value="1"/>
</dbReference>
<feature type="transmembrane region" description="Helical" evidence="3">
    <location>
        <begin position="344"/>
        <end position="368"/>
    </location>
</feature>
<dbReference type="InterPro" id="IPR007110">
    <property type="entry name" value="Ig-like_dom"/>
</dbReference>
<feature type="domain" description="Ig-like" evidence="4">
    <location>
        <begin position="160"/>
        <end position="277"/>
    </location>
</feature>
<dbReference type="PROSITE" id="PS50835">
    <property type="entry name" value="IG_LIKE"/>
    <property type="match status" value="1"/>
</dbReference>
<gene>
    <name evidence="5" type="ORF">AAFF_G00128950</name>
</gene>
<keyword evidence="2" id="KW-0325">Glycoprotein</keyword>
<name>A0AAD7WY65_9TELE</name>
<dbReference type="InterPro" id="IPR003597">
    <property type="entry name" value="Ig_C1-set"/>
</dbReference>
<comment type="caution">
    <text evidence="5">The sequence shown here is derived from an EMBL/GenBank/DDBJ whole genome shotgun (WGS) entry which is preliminary data.</text>
</comment>
<keyword evidence="3" id="KW-1133">Transmembrane helix</keyword>
<keyword evidence="3" id="KW-0472">Membrane</keyword>